<protein>
    <recommendedName>
        <fullName evidence="3">Methyltransferase-domain-containing protein</fullName>
    </recommendedName>
</protein>
<sequence length="383" mass="42331">MFYYLSFLRPPPLQAPLSFPLIVTPQIANDLRTELFTGEQDIFYSWSQLSPSGSTSSGIPPVTKPLKLTTWRHDNAYKEIKVPLPPGLREGQRYRLVLTVHDQGHPHVINLAGATCGARPFPVISMPILFTARSFSSAKQEQVERTYRLMSPERGQLFLCVKEQTSFDLDKKVWDSGIGLSSWIDCIATQEGSKLSAREKEVRDRLIQEKPCDIIELGAGTGIVSLTLGTIRSGQSGDSGQILTTDLASAMPLLQHNISNNEHLFSEASRPHAVVLDWDNESLPAEVTAVKGGFDIIIMADVTYNTASFPSLVRTLKGILTLHDLSQKPRPPLVLLGYKERDPAERTLWKMAKDIGVTFEQIGERVGAGGAPIEVWLGRVSEV</sequence>
<dbReference type="PANTHER" id="PTHR14614:SF162">
    <property type="entry name" value="EXPRESSED PROTEIN"/>
    <property type="match status" value="1"/>
</dbReference>
<evidence type="ECO:0000313" key="1">
    <source>
        <dbReference type="EMBL" id="CAL1715585.1"/>
    </source>
</evidence>
<keyword evidence="2" id="KW-1185">Reference proteome</keyword>
<dbReference type="Gene3D" id="3.40.50.150">
    <property type="entry name" value="Vaccinia Virus protein VP39"/>
    <property type="match status" value="1"/>
</dbReference>
<dbReference type="Proteomes" id="UP001497453">
    <property type="component" value="Chromosome 8"/>
</dbReference>
<dbReference type="InterPro" id="IPR029063">
    <property type="entry name" value="SAM-dependent_MTases_sf"/>
</dbReference>
<dbReference type="SUPFAM" id="SSF53335">
    <property type="entry name" value="S-adenosyl-L-methionine-dependent methyltransferases"/>
    <property type="match status" value="1"/>
</dbReference>
<dbReference type="InterPro" id="IPR019410">
    <property type="entry name" value="Methyltransf_16"/>
</dbReference>
<reference evidence="2" key="1">
    <citation type="submission" date="2024-04" db="EMBL/GenBank/DDBJ databases">
        <authorList>
            <person name="Shaw F."/>
            <person name="Minotto A."/>
        </authorList>
    </citation>
    <scope>NUCLEOTIDE SEQUENCE [LARGE SCALE GENOMIC DNA]</scope>
</reference>
<organism evidence="1 2">
    <name type="scientific">Somion occarium</name>
    <dbReference type="NCBI Taxonomy" id="3059160"/>
    <lineage>
        <taxon>Eukaryota</taxon>
        <taxon>Fungi</taxon>
        <taxon>Dikarya</taxon>
        <taxon>Basidiomycota</taxon>
        <taxon>Agaricomycotina</taxon>
        <taxon>Agaricomycetes</taxon>
        <taxon>Polyporales</taxon>
        <taxon>Cerrenaceae</taxon>
        <taxon>Somion</taxon>
    </lineage>
</organism>
<dbReference type="EMBL" id="OZ037951">
    <property type="protein sequence ID" value="CAL1715585.1"/>
    <property type="molecule type" value="Genomic_DNA"/>
</dbReference>
<dbReference type="Pfam" id="PF10294">
    <property type="entry name" value="Methyltransf_16"/>
    <property type="match status" value="1"/>
</dbReference>
<name>A0ABP1E6N0_9APHY</name>
<gene>
    <name evidence="1" type="ORF">GFSPODELE1_LOCUS10302</name>
</gene>
<evidence type="ECO:0000313" key="2">
    <source>
        <dbReference type="Proteomes" id="UP001497453"/>
    </source>
</evidence>
<dbReference type="PANTHER" id="PTHR14614">
    <property type="entry name" value="HEPATOCELLULAR CARCINOMA-ASSOCIATED ANTIGEN"/>
    <property type="match status" value="1"/>
</dbReference>
<evidence type="ECO:0008006" key="3">
    <source>
        <dbReference type="Google" id="ProtNLM"/>
    </source>
</evidence>
<accession>A0ABP1E6N0</accession>
<proteinExistence type="predicted"/>